<evidence type="ECO:0000256" key="1">
    <source>
        <dbReference type="SAM" id="Coils"/>
    </source>
</evidence>
<sequence>MARFVQMAKQAQAKRLCLRMEYASIAAEHEARLIACSSSLENLEKQHASTMQVLNEQKAKEASAHFAEVECLREVEELRKALADAEVKLQLKQSAAFEERRLHEKIEYQVQELERAKDAALHDHLAALMAKEELHAEITTSKASYHGLIAAIKERQDCLE</sequence>
<protein>
    <submittedName>
        <fullName evidence="2">Uncharacterized protein</fullName>
    </submittedName>
</protein>
<accession>W1PD71</accession>
<gene>
    <name evidence="2" type="ORF">AMTR_s00012p00216870</name>
</gene>
<name>W1PD71_AMBTC</name>
<dbReference type="Gramene" id="ERN07872">
    <property type="protein sequence ID" value="ERN07872"/>
    <property type="gene ID" value="AMTR_s00012p00216870"/>
</dbReference>
<keyword evidence="3" id="KW-1185">Reference proteome</keyword>
<keyword evidence="1" id="KW-0175">Coiled coil</keyword>
<evidence type="ECO:0000313" key="3">
    <source>
        <dbReference type="Proteomes" id="UP000017836"/>
    </source>
</evidence>
<dbReference type="EMBL" id="KI393609">
    <property type="protein sequence ID" value="ERN07872.1"/>
    <property type="molecule type" value="Genomic_DNA"/>
</dbReference>
<dbReference type="AlphaFoldDB" id="W1PD71"/>
<evidence type="ECO:0000313" key="2">
    <source>
        <dbReference type="EMBL" id="ERN07872.1"/>
    </source>
</evidence>
<dbReference type="Proteomes" id="UP000017836">
    <property type="component" value="Unassembled WGS sequence"/>
</dbReference>
<feature type="coiled-coil region" evidence="1">
    <location>
        <begin position="26"/>
        <end position="123"/>
    </location>
</feature>
<proteinExistence type="predicted"/>
<dbReference type="HOGENOM" id="CLU_1654504_0_0_1"/>
<organism evidence="2 3">
    <name type="scientific">Amborella trichopoda</name>
    <dbReference type="NCBI Taxonomy" id="13333"/>
    <lineage>
        <taxon>Eukaryota</taxon>
        <taxon>Viridiplantae</taxon>
        <taxon>Streptophyta</taxon>
        <taxon>Embryophyta</taxon>
        <taxon>Tracheophyta</taxon>
        <taxon>Spermatophyta</taxon>
        <taxon>Magnoliopsida</taxon>
        <taxon>Amborellales</taxon>
        <taxon>Amborellaceae</taxon>
        <taxon>Amborella</taxon>
    </lineage>
</organism>
<reference evidence="3" key="1">
    <citation type="journal article" date="2013" name="Science">
        <title>The Amborella genome and the evolution of flowering plants.</title>
        <authorList>
            <consortium name="Amborella Genome Project"/>
        </authorList>
    </citation>
    <scope>NUCLEOTIDE SEQUENCE [LARGE SCALE GENOMIC DNA]</scope>
</reference>